<evidence type="ECO:0000256" key="2">
    <source>
        <dbReference type="ARBA" id="ARBA00006763"/>
    </source>
</evidence>
<proteinExistence type="inferred from homology"/>
<dbReference type="GO" id="GO:0005829">
    <property type="term" value="C:cytosol"/>
    <property type="evidence" value="ECO:0007669"/>
    <property type="project" value="TreeGrafter"/>
</dbReference>
<dbReference type="GO" id="GO:0008714">
    <property type="term" value="F:AMP nucleosidase activity"/>
    <property type="evidence" value="ECO:0007669"/>
    <property type="project" value="UniProtKB-EC"/>
</dbReference>
<dbReference type="EC" id="3.2.2.n1" evidence="3"/>
<dbReference type="SUPFAM" id="SSF102405">
    <property type="entry name" value="MCP/YpsA-like"/>
    <property type="match status" value="1"/>
</dbReference>
<dbReference type="InterPro" id="IPR005269">
    <property type="entry name" value="LOG"/>
</dbReference>
<dbReference type="NCBIfam" id="TIGR00730">
    <property type="entry name" value="Rossman fold protein, TIGR00730 family"/>
    <property type="match status" value="1"/>
</dbReference>
<organism evidence="4 5">
    <name type="scientific">Fermentimonas caenicola</name>
    <dbReference type="NCBI Taxonomy" id="1562970"/>
    <lineage>
        <taxon>Bacteria</taxon>
        <taxon>Pseudomonadati</taxon>
        <taxon>Bacteroidota</taxon>
        <taxon>Bacteroidia</taxon>
        <taxon>Bacteroidales</taxon>
        <taxon>Dysgonomonadaceae</taxon>
        <taxon>Fermentimonas</taxon>
    </lineage>
</organism>
<sequence length="198" mass="22045">MNKKNPIVVVYCASSPEIDKSYIKDAEKLGELLARNGVDCITGAGKLGLMGVLNDAVLNNGGRVKGIIPEFMVEAGWCHESLTETIITETIHERKEQMARLSDAAIALPGGIGTLEELAEIITWKQLGLFKNPVIILNTNNYYDPLLDFLERMIEQKFMNPSYANLLQVASTPEEVINILKNKSDWNPSFSKNHKKEL</sequence>
<dbReference type="Proteomes" id="UP000032417">
    <property type="component" value="Chromosome 1"/>
</dbReference>
<keyword evidence="5" id="KW-1185">Reference proteome</keyword>
<dbReference type="AlphaFoldDB" id="A0A098BXP8"/>
<dbReference type="PANTHER" id="PTHR31223:SF70">
    <property type="entry name" value="LOG FAMILY PROTEIN YJL055W"/>
    <property type="match status" value="1"/>
</dbReference>
<reference evidence="4 5" key="1">
    <citation type="submission" date="2014-08" db="EMBL/GenBank/DDBJ databases">
        <authorList>
            <person name="Wibberg D."/>
        </authorList>
    </citation>
    <scope>NUCLEOTIDE SEQUENCE [LARGE SCALE GENOMIC DNA]</scope>
    <source>
        <strain evidence="5">ING2-E5B</strain>
    </source>
</reference>
<dbReference type="STRING" id="1562970.ING2E5B_0168"/>
<evidence type="ECO:0000313" key="5">
    <source>
        <dbReference type="Proteomes" id="UP000032417"/>
    </source>
</evidence>
<dbReference type="Pfam" id="PF03641">
    <property type="entry name" value="Lysine_decarbox"/>
    <property type="match status" value="1"/>
</dbReference>
<dbReference type="OrthoDB" id="9801098at2"/>
<evidence type="ECO:0000256" key="3">
    <source>
        <dbReference type="RuleBase" id="RU363015"/>
    </source>
</evidence>
<dbReference type="PANTHER" id="PTHR31223">
    <property type="entry name" value="LOG FAMILY PROTEIN YJL055W"/>
    <property type="match status" value="1"/>
</dbReference>
<keyword evidence="3" id="KW-0378">Hydrolase</keyword>
<dbReference type="Gene3D" id="3.40.50.450">
    <property type="match status" value="1"/>
</dbReference>
<dbReference type="HOGENOM" id="CLU_058336_4_0_10"/>
<dbReference type="KEGG" id="pbt:ING2E5B_0168"/>
<name>A0A098BXP8_9BACT</name>
<evidence type="ECO:0000256" key="1">
    <source>
        <dbReference type="ARBA" id="ARBA00000274"/>
    </source>
</evidence>
<evidence type="ECO:0000313" key="4">
    <source>
        <dbReference type="EMBL" id="CEA14927.1"/>
    </source>
</evidence>
<dbReference type="EMBL" id="LN515532">
    <property type="protein sequence ID" value="CEA14927.1"/>
    <property type="molecule type" value="Genomic_DNA"/>
</dbReference>
<dbReference type="GO" id="GO:0009691">
    <property type="term" value="P:cytokinin biosynthetic process"/>
    <property type="evidence" value="ECO:0007669"/>
    <property type="project" value="UniProtKB-UniRule"/>
</dbReference>
<accession>A0A098BXP8</accession>
<keyword evidence="3" id="KW-0203">Cytokinin biosynthesis</keyword>
<gene>
    <name evidence="4" type="ORF">ING2E5B_0168</name>
</gene>
<comment type="similarity">
    <text evidence="2 3">Belongs to the LOG family.</text>
</comment>
<dbReference type="InterPro" id="IPR031100">
    <property type="entry name" value="LOG_fam"/>
</dbReference>
<comment type="catalytic activity">
    <reaction evidence="1">
        <text>AMP + H2O = D-ribose 5-phosphate + adenine</text>
        <dbReference type="Rhea" id="RHEA:20129"/>
        <dbReference type="ChEBI" id="CHEBI:15377"/>
        <dbReference type="ChEBI" id="CHEBI:16708"/>
        <dbReference type="ChEBI" id="CHEBI:78346"/>
        <dbReference type="ChEBI" id="CHEBI:456215"/>
        <dbReference type="EC" id="3.2.2.4"/>
    </reaction>
</comment>
<protein>
    <recommendedName>
        <fullName evidence="3">Cytokinin riboside 5'-monophosphate phosphoribohydrolase</fullName>
        <ecNumber evidence="3">3.2.2.n1</ecNumber>
    </recommendedName>
</protein>